<dbReference type="InterPro" id="IPR000403">
    <property type="entry name" value="PI3/4_kinase_cat_dom"/>
</dbReference>
<feature type="region of interest" description="Disordered" evidence="9">
    <location>
        <begin position="1714"/>
        <end position="1733"/>
    </location>
</feature>
<dbReference type="Pfam" id="PF00454">
    <property type="entry name" value="PI3_PI4_kinase"/>
    <property type="match status" value="1"/>
</dbReference>
<keyword evidence="6" id="KW-0418">Kinase</keyword>
<feature type="compositionally biased region" description="Low complexity" evidence="9">
    <location>
        <begin position="2132"/>
        <end position="2143"/>
    </location>
</feature>
<dbReference type="GO" id="GO:0000077">
    <property type="term" value="P:DNA damage checkpoint signaling"/>
    <property type="evidence" value="ECO:0007669"/>
    <property type="project" value="TreeGrafter"/>
</dbReference>
<feature type="region of interest" description="Disordered" evidence="9">
    <location>
        <begin position="1542"/>
        <end position="1583"/>
    </location>
</feature>
<sequence>MVLVSAFKKIKHAALEGQKMVYHVAVRHLSSEISKILGGIYGMTFYGHVESEDLKCIVFLFRTLLSVFLDSQIDRLYQDGALPVRALFVWARCIIHVVTMVRVVHPQLVEGFEHELFADFLGVVKTRTGVRKRLLRRSMKRLQLLGDGIEIKCPSVMVSDNTLRILAILISEFGYNARVKRSVSVNARHWNEFGESICYTTESMSLTGHPMSDFIRYVSVDLVERSLQPLSALVGSRRLLSHSVAVWQAYSYIVMGYCDFACKGNFVNQVFQDGNQQYDMLLDLAHRGGTERRVTNAPTDTDGERMAVLRTMRLIHEVIFHLYEQFEAVKCVDGDATFHMDHHICGEKVVCNKYCSSIQSWLVLTIRILFMWHIHFLIHKILPMGFRVGDTDYYSSFLKMAAVTLHRFGRYMSAEAIDIFVTICLICLCLPSLFLESFTIAYLYPARCITPQIAPNEEGGGDNTFTLFTSSLNVFTRLQVVGKTKKMYARTYTPNLSLPLVTEFAYTTMKSMMKSQLGRSNRFASEIFRICAAIGDLGYRISFLLHLPHNPLESLFERYTVYNRRKKAYLGMESRTIEQIGLQRCADSACFNINWRDEAAVELLCAGVDLATRYLLNYRAMDADEMSLAFVLFYSVVILMEKMLRELAPTKVEFKCRSEAEVAPLAYSGSTAFRLLEAFRKLQLAYRTANLPPHICVSLMPVLAVGTAVVELLMYRLVQASSLASLDSEGIEIEDGYNMERGDWIMRQIVEKSCQCLIESPITDVVDAVNTLSFLAAKNAERFCGASLPNGRAGMKESLVTDGISPAVGGVAHPKPGIVDNCFENACLMEKAFVDSLVVCIDDMCSKDNTLLGSYWTANHVDREQLEDVFEACCRFIVAANILDVIYPEFQSVFALMNSRGGTGIGVEHILASCRLMNSNSRRLSALSTSVPLVVDTNHLVTFRRRLVETTSDISPVDVGGSDGSSPVTSPQRDQDCAAIEMCPSSVSMLPEALINTIEFPESVRECEEDERRWVKNDTLPVERLAETGSKSNEVGDVVPYVKRVDLRVVRRSPFCQRCRRRIRIVGVSCEHFAACRNCGIMSAMMNKGEMVINKMPKAVYVSTLTPLTTRLVLDLGMLPMGNKTTIGGTELDLQTMLSQLVTSTSRVSRGLLAAGDRAVISEDLSKVLAQYLHSTRSASHLALETAARLSDVGAAFALWLMNKQEVLNKLECLAEPGFHAQFFTRRLKDNMSIMSDASSDVDHLRAQYFCDALMLSLASSTRRPISEESCMDFWRNSPALTANLSVTTLSQAFECFLQLVVVAEANRNTPLRGGTQRMNQDICQVLCGAPPDQSVPEASQESTHYHFATAWLALSRLCNVVSIPLTRLLISGLSLTPARLALTLRSMSAQLPPMARSLVKLLLSGRTSERLEELHEGNMRGVLCTDENLQYTLTNCDYRLFQIMQELNDDIQPKDSAEQLRLLDKDRFYAMVRLLWYVTNPHVVIQMDATRGEQALLTVQSNYVATPFRAYLEMVRNCGRRATQITRVKRSGQVLRIEGCGQRSGGDAATQQARGAKDAKGPHASNGASTDRTQVGQDQWQEDNPMGDYLQENFVHILEYFAAVWINRGPQNLNFALKNKRLFYPEIYHYRKQQPISNQHVARAYHCIAILAGIHQGDIDVFCDRMIEVLTLRPIDAHNNQALRHCWEALARKISRDVLGLYAPGIAYHTTRAEDTPGAASPGSARISTGSQSEPSLIWEMKNRLKEVESSAGLCASVDCIVECVSHPRNLHNIEKKLSMLSAMVHSNSAVRIPYITREAAAVTANQLLEFNPFIFNIEHAKTAATKLAFAALRTIAEHSDDFGKNPTVLTKACCSILGYVPCDLGAFRMSRQRAGADLLGPPVDLQELAALVLKGYLIPNMHLQVALYSIQEILKLLNLYKGGGRSPAEVEEMGERWNRTFDAITRRAIEPYRGTCFLRNRAIEDVIETRLDVNTVLDIKSFVWWLLKMLPNACAALPLFRACDLAMVKIPSVLTFLLPYIVEACVEFLDEQCCAVIGKRMASLLCNILKRDSATFGINWQPPYEVVSRSGRTLDSTDQYTSCQAIFNLLDSIKVLTDRYRRELSCAQGGAGSSSSKRRKVSSSPETQPAAEGSAGSGREASNTKVLRMKMKRLDKILFAVPELLVAHAAISCGSYARGVMIIEKKLAFEPRSYNFGDPRRSLSTCALRANIDHVGLDPQAIISLLCRGYFGLGDFDSLVSISNIVLNDTSLKAECPAQAPAALPPTKTNGVTSNVLPTPTGSATAATSNSCSAVRAGDARGASISKSQRDACRAFSYECRGQFREACDVYNRLLKNSQDARLWANWYRIIQMTGPSVFIRLPRLPEIKEPADSLIAESLTACWKFGLWDELDELLEKKRSQERAILEVQAEESSGADLFLLDRSAAVPSASGSQLTQCADDGHGGSNVFWESLLMRDPIDVWFMEQTADAVSLLQKRNYKESEQTVQEGFKNLIRPLGLAIRESALVAVKYLEKVATLNALRLTGRFSTGKYETGEREFTSQLVALVQGSAVHTMRNVLNVLGTAKVALELGGKIDAAAELLVTLNRTCRVHDVDVHIPGSMSLDDEALAGRNDVVLEHALTLQHKGQVDEAVELLSQLARNDFEGFYNLVKIYSESNLLIPKRAISYMKEILQAAPRSFKANLLYAKYLDGLLDHRLRNAQNFRLVLDDATICSSRNALHTPVEDTYKITGIEGVPGVYSFVQLVAATVNAYLQSLAFVTPSRHGGALARSEHSGLSSGRASLTDYSDRTTGELPDADEKEPGEPSQYGSDCTQAKAREEGSASSATQDTGGNMDIVDILTKVTSIVSFYCTPHTTQLLSNVTFESESCQIFANAIMDTFFEYSNALPQYYWYAVISQLMSRCHHRFLGAPLFQTLVARLVARYPKMALWSTLYFAHSVNPRMRSIHANIERKAREIAPSASLVIEYHHSLFKELLKVAMDSTVSINDKSALRFQDLWRVLNSPGCREQVLIPTIRNLSFDRIVHYDQTEALSRLCGLQESMQVLRSKQKPKKIGFLTSTGQVCHFLVKNEIKGDLRKDKRMMEVTQYVAMLLKKKYSGMPLQCYSVVSLNEVAGIIEWVPNMATMRALVTDEHRRIIEGSDRESRADITRYAASVTAKNYTESLALFRRLCERRPPVLHRAYYNVFKRDPATWFCARKEFIHTCAVWSILGYIVGLGDRHSENILMNLTTGQVMHVDFDCLFGKGSLLAVPELVPFRMTQNVVCNLGVCGTATDGPFYSEALKFLQLLHRDRQKITDILMSFVYDPLIEWRRGEAVSNGDADSRKVLQCIVSKLRGALNVVIPSVQISSCLSASDDVDDQQGQQDFENVEEIMEPRQQLQQLIQVATSDAHLSKIAVIPQLVVPPGEYALLVEKRPVCALQIDDVWPVIYEPFGNIRRHCNH</sequence>
<dbReference type="GeneID" id="94194831"/>
<evidence type="ECO:0000256" key="3">
    <source>
        <dbReference type="ARBA" id="ARBA00022527"/>
    </source>
</evidence>
<keyword evidence="3" id="KW-0723">Serine/threonine-protein kinase</keyword>
<dbReference type="SMART" id="SM00146">
    <property type="entry name" value="PI3Kc"/>
    <property type="match status" value="1"/>
</dbReference>
<gene>
    <name evidence="11" type="ORF">BcabD6B2_27850</name>
</gene>
<dbReference type="InterPro" id="IPR018936">
    <property type="entry name" value="PI3/4_kinase_CS"/>
</dbReference>
<name>A0AAV4LUC8_BABCB</name>
<dbReference type="InterPro" id="IPR036940">
    <property type="entry name" value="PI3/4_kinase_cat_sf"/>
</dbReference>
<evidence type="ECO:0000256" key="9">
    <source>
        <dbReference type="SAM" id="MobiDB-lite"/>
    </source>
</evidence>
<evidence type="ECO:0000313" key="12">
    <source>
        <dbReference type="Proteomes" id="UP001497744"/>
    </source>
</evidence>
<feature type="region of interest" description="Disordered" evidence="9">
    <location>
        <begin position="2109"/>
        <end position="2144"/>
    </location>
</feature>
<feature type="region of interest" description="Disordered" evidence="9">
    <location>
        <begin position="2773"/>
        <end position="2833"/>
    </location>
</feature>
<dbReference type="PANTHER" id="PTHR11139">
    <property type="entry name" value="ATAXIA TELANGIECTASIA MUTATED ATM -RELATED"/>
    <property type="match status" value="1"/>
</dbReference>
<dbReference type="CDD" id="cd00892">
    <property type="entry name" value="PIKKc_ATR"/>
    <property type="match status" value="1"/>
</dbReference>
<dbReference type="GO" id="GO:0006281">
    <property type="term" value="P:DNA repair"/>
    <property type="evidence" value="ECO:0007669"/>
    <property type="project" value="TreeGrafter"/>
</dbReference>
<dbReference type="PROSITE" id="PS00916">
    <property type="entry name" value="PI3_4_KINASE_2"/>
    <property type="match status" value="1"/>
</dbReference>
<feature type="domain" description="PI3K/PI4K catalytic" evidence="10">
    <location>
        <begin position="3042"/>
        <end position="3360"/>
    </location>
</feature>
<evidence type="ECO:0000256" key="4">
    <source>
        <dbReference type="ARBA" id="ARBA00022679"/>
    </source>
</evidence>
<evidence type="ECO:0000313" key="11">
    <source>
        <dbReference type="EMBL" id="GIX63350.1"/>
    </source>
</evidence>
<dbReference type="SUPFAM" id="SSF56112">
    <property type="entry name" value="Protein kinase-like (PK-like)"/>
    <property type="match status" value="1"/>
</dbReference>
<dbReference type="GO" id="GO:0005634">
    <property type="term" value="C:nucleus"/>
    <property type="evidence" value="ECO:0007669"/>
    <property type="project" value="UniProtKB-SubCell"/>
</dbReference>
<reference evidence="11 12" key="1">
    <citation type="submission" date="2021-06" db="EMBL/GenBank/DDBJ databases">
        <title>Genome sequence of Babesia caballi.</title>
        <authorList>
            <person name="Yamagishi J."/>
            <person name="Kidaka T."/>
            <person name="Ochi A."/>
        </authorList>
    </citation>
    <scope>NUCLEOTIDE SEQUENCE [LARGE SCALE GENOMIC DNA]</scope>
    <source>
        <strain evidence="11">USDA-D6B2</strain>
    </source>
</reference>
<dbReference type="GO" id="GO:0000723">
    <property type="term" value="P:telomere maintenance"/>
    <property type="evidence" value="ECO:0007669"/>
    <property type="project" value="TreeGrafter"/>
</dbReference>
<dbReference type="Gene3D" id="1.10.1070.11">
    <property type="entry name" value="Phosphatidylinositol 3-/4-kinase, catalytic domain"/>
    <property type="match status" value="1"/>
</dbReference>
<accession>A0AAV4LUC8</accession>
<comment type="caution">
    <text evidence="11">The sequence shown here is derived from an EMBL/GenBank/DDBJ whole genome shotgun (WGS) entry which is preliminary data.</text>
</comment>
<evidence type="ECO:0000259" key="10">
    <source>
        <dbReference type="PROSITE" id="PS50290"/>
    </source>
</evidence>
<evidence type="ECO:0000256" key="2">
    <source>
        <dbReference type="ARBA" id="ARBA00010769"/>
    </source>
</evidence>
<protein>
    <recommendedName>
        <fullName evidence="8">Serine/threonine-protein kinase ATR</fullName>
    </recommendedName>
</protein>
<dbReference type="Proteomes" id="UP001497744">
    <property type="component" value="Unassembled WGS sequence"/>
</dbReference>
<dbReference type="GO" id="GO:0004674">
    <property type="term" value="F:protein serine/threonine kinase activity"/>
    <property type="evidence" value="ECO:0007669"/>
    <property type="project" value="UniProtKB-KW"/>
</dbReference>
<keyword evidence="12" id="KW-1185">Reference proteome</keyword>
<dbReference type="PANTHER" id="PTHR11139:SF69">
    <property type="entry name" value="SERINE_THREONINE-PROTEIN KINASE ATR"/>
    <property type="match status" value="1"/>
</dbReference>
<dbReference type="InterPro" id="IPR057564">
    <property type="entry name" value="HEAT_ATR"/>
</dbReference>
<feature type="region of interest" description="Disordered" evidence="9">
    <location>
        <begin position="954"/>
        <end position="974"/>
    </location>
</feature>
<evidence type="ECO:0000256" key="1">
    <source>
        <dbReference type="ARBA" id="ARBA00004123"/>
    </source>
</evidence>
<dbReference type="InterPro" id="IPR050517">
    <property type="entry name" value="DDR_Repair_Kinase"/>
</dbReference>
<dbReference type="InterPro" id="IPR011009">
    <property type="entry name" value="Kinase-like_dom_sf"/>
</dbReference>
<organism evidence="11 12">
    <name type="scientific">Babesia caballi</name>
    <dbReference type="NCBI Taxonomy" id="5871"/>
    <lineage>
        <taxon>Eukaryota</taxon>
        <taxon>Sar</taxon>
        <taxon>Alveolata</taxon>
        <taxon>Apicomplexa</taxon>
        <taxon>Aconoidasida</taxon>
        <taxon>Piroplasmida</taxon>
        <taxon>Babesiidae</taxon>
        <taxon>Babesia</taxon>
    </lineage>
</organism>
<dbReference type="Gene3D" id="3.30.1010.10">
    <property type="entry name" value="Phosphatidylinositol 3-kinase Catalytic Subunit, Chain A, domain 4"/>
    <property type="match status" value="1"/>
</dbReference>
<evidence type="ECO:0000256" key="6">
    <source>
        <dbReference type="ARBA" id="ARBA00022777"/>
    </source>
</evidence>
<dbReference type="GO" id="GO:0005694">
    <property type="term" value="C:chromosome"/>
    <property type="evidence" value="ECO:0007669"/>
    <property type="project" value="TreeGrafter"/>
</dbReference>
<evidence type="ECO:0000256" key="5">
    <source>
        <dbReference type="ARBA" id="ARBA00022763"/>
    </source>
</evidence>
<comment type="similarity">
    <text evidence="2">Belongs to the PI3/PI4-kinase family. ATM subfamily.</text>
</comment>
<feature type="compositionally biased region" description="Low complexity" evidence="9">
    <location>
        <begin position="954"/>
        <end position="971"/>
    </location>
</feature>
<keyword evidence="5" id="KW-0227">DNA damage</keyword>
<dbReference type="Pfam" id="PF23593">
    <property type="entry name" value="HEAT_ATR"/>
    <property type="match status" value="1"/>
</dbReference>
<feature type="compositionally biased region" description="Polar residues" evidence="9">
    <location>
        <begin position="2778"/>
        <end position="2789"/>
    </location>
</feature>
<keyword evidence="4" id="KW-0808">Transferase</keyword>
<evidence type="ECO:0000256" key="8">
    <source>
        <dbReference type="ARBA" id="ARBA00024420"/>
    </source>
</evidence>
<evidence type="ECO:0000256" key="7">
    <source>
        <dbReference type="ARBA" id="ARBA00023242"/>
    </source>
</evidence>
<keyword evidence="7" id="KW-0539">Nucleus</keyword>
<dbReference type="PROSITE" id="PS50290">
    <property type="entry name" value="PI3_4_KINASE_3"/>
    <property type="match status" value="1"/>
</dbReference>
<proteinExistence type="inferred from homology"/>
<feature type="compositionally biased region" description="Polar residues" evidence="9">
    <location>
        <begin position="1567"/>
        <end position="1580"/>
    </location>
</feature>
<dbReference type="RefSeq" id="XP_067715419.1">
    <property type="nucleotide sequence ID" value="XM_067859318.1"/>
</dbReference>
<comment type="subcellular location">
    <subcellularLocation>
        <location evidence="1">Nucleus</location>
    </subcellularLocation>
</comment>
<dbReference type="EMBL" id="BPLF01000002">
    <property type="protein sequence ID" value="GIX63350.1"/>
    <property type="molecule type" value="Genomic_DNA"/>
</dbReference>